<feature type="compositionally biased region" description="Low complexity" evidence="1">
    <location>
        <begin position="56"/>
        <end position="69"/>
    </location>
</feature>
<dbReference type="InterPro" id="IPR022603">
    <property type="entry name" value="DUF3152"/>
</dbReference>
<dbReference type="SUPFAM" id="SSF55486">
    <property type="entry name" value="Metalloproteases ('zincins'), catalytic domain"/>
    <property type="match status" value="1"/>
</dbReference>
<sequence>MAMLLGLVLLGLSSIMRGCSSKPAEDQAVPAPAQPPSATPSATPSPSATPGPSASPTPSASPSVSASSGSDDDQPDAQGMKHTGLTGKGTWQTATLEVAPAKKTVAVHRYAVKVEDGTKLKANDVARQVSGVLNDPRGWTGHQGHSFQLVKDASTAEFTIFLASPGRTQKMCPLDVKMTWSCCSGNNVLLNTDRWLYMTPTYTDLTAYRAYMVNHEVGHFIGKDHVGCPAKGRNAPVMMQQSKRIDGCKPNPWPTTDGK</sequence>
<name>A0A3N1ZYG4_9ACTN</name>
<evidence type="ECO:0000313" key="4">
    <source>
        <dbReference type="Proteomes" id="UP000275749"/>
    </source>
</evidence>
<dbReference type="Proteomes" id="UP000275749">
    <property type="component" value="Unassembled WGS sequence"/>
</dbReference>
<gene>
    <name evidence="3" type="ORF">EDD41_3181</name>
</gene>
<accession>A0A3N1ZYG4</accession>
<organism evidence="3 4">
    <name type="scientific">Luteococcus japonicus</name>
    <dbReference type="NCBI Taxonomy" id="33984"/>
    <lineage>
        <taxon>Bacteria</taxon>
        <taxon>Bacillati</taxon>
        <taxon>Actinomycetota</taxon>
        <taxon>Actinomycetes</taxon>
        <taxon>Propionibacteriales</taxon>
        <taxon>Propionibacteriaceae</taxon>
        <taxon>Luteococcus</taxon>
    </lineage>
</organism>
<dbReference type="AlphaFoldDB" id="A0A3N1ZYG4"/>
<protein>
    <submittedName>
        <fullName evidence="3">Uncharacterized protein DUF3152</fullName>
    </submittedName>
</protein>
<proteinExistence type="predicted"/>
<evidence type="ECO:0000313" key="3">
    <source>
        <dbReference type="EMBL" id="ROR55893.1"/>
    </source>
</evidence>
<dbReference type="Pfam" id="PF11350">
    <property type="entry name" value="DUF3152"/>
    <property type="match status" value="1"/>
</dbReference>
<comment type="caution">
    <text evidence="3">The sequence shown here is derived from an EMBL/GenBank/DDBJ whole genome shotgun (WGS) entry which is preliminary data.</text>
</comment>
<evidence type="ECO:0000256" key="1">
    <source>
        <dbReference type="SAM" id="MobiDB-lite"/>
    </source>
</evidence>
<reference evidence="3 4" key="1">
    <citation type="submission" date="2018-11" db="EMBL/GenBank/DDBJ databases">
        <title>Sequencing the genomes of 1000 actinobacteria strains.</title>
        <authorList>
            <person name="Klenk H.-P."/>
        </authorList>
    </citation>
    <scope>NUCLEOTIDE SEQUENCE [LARGE SCALE GENOMIC DNA]</scope>
    <source>
        <strain evidence="3 4">DSM 10546</strain>
    </source>
</reference>
<dbReference type="EMBL" id="RKHG01000001">
    <property type="protein sequence ID" value="ROR55893.1"/>
    <property type="molecule type" value="Genomic_DNA"/>
</dbReference>
<feature type="domain" description="DUF3152" evidence="2">
    <location>
        <begin position="85"/>
        <end position="246"/>
    </location>
</feature>
<feature type="region of interest" description="Disordered" evidence="1">
    <location>
        <begin position="18"/>
        <end position="88"/>
    </location>
</feature>
<evidence type="ECO:0000259" key="2">
    <source>
        <dbReference type="Pfam" id="PF11350"/>
    </source>
</evidence>